<evidence type="ECO:0000313" key="2">
    <source>
        <dbReference type="Proteomes" id="UP000008634"/>
    </source>
</evidence>
<reference evidence="1 2" key="1">
    <citation type="journal article" date="2010" name="Stand. Genomic Sci.">
        <title>Complete genome sequence of Cellulophaga algicola type strain (IC166).</title>
        <authorList>
            <person name="Abt B."/>
            <person name="Lu M."/>
            <person name="Misra M."/>
            <person name="Han C."/>
            <person name="Nolan M."/>
            <person name="Lucas S."/>
            <person name="Hammon N."/>
            <person name="Deshpande S."/>
            <person name="Cheng J.F."/>
            <person name="Tapia R."/>
            <person name="Goodwin L."/>
            <person name="Pitluck S."/>
            <person name="Liolios K."/>
            <person name="Pagani I."/>
            <person name="Ivanova N."/>
            <person name="Mavromatis K."/>
            <person name="Ovchinikova G."/>
            <person name="Pati A."/>
            <person name="Chen A."/>
            <person name="Palaniappan K."/>
            <person name="Land M."/>
            <person name="Hauser L."/>
            <person name="Chang Y.J."/>
            <person name="Jeffries C.D."/>
            <person name="Detter J.C."/>
            <person name="Brambilla E."/>
            <person name="Rohde M."/>
            <person name="Tindall B.J."/>
            <person name="Goker M."/>
            <person name="Woyke T."/>
            <person name="Bristow J."/>
            <person name="Eisen J.A."/>
            <person name="Markowitz V."/>
            <person name="Hugenholtz P."/>
            <person name="Kyrpides N.C."/>
            <person name="Klenk H.P."/>
            <person name="Lapidus A."/>
        </authorList>
    </citation>
    <scope>NUCLEOTIDE SEQUENCE [LARGE SCALE GENOMIC DNA]</scope>
    <source>
        <strain evidence="2">DSM 14237 / IC166 / ACAM 630</strain>
    </source>
</reference>
<dbReference type="EMBL" id="CP002453">
    <property type="protein sequence ID" value="ADV48981.1"/>
    <property type="molecule type" value="Genomic_DNA"/>
</dbReference>
<dbReference type="Proteomes" id="UP000008634">
    <property type="component" value="Chromosome"/>
</dbReference>
<accession>E6XBX9</accession>
<dbReference type="RefSeq" id="WP_013550462.1">
    <property type="nucleotide sequence ID" value="NC_014934.1"/>
</dbReference>
<dbReference type="HOGENOM" id="CLU_881917_0_0_10"/>
<evidence type="ECO:0008006" key="3">
    <source>
        <dbReference type="Google" id="ProtNLM"/>
    </source>
</evidence>
<dbReference type="KEGG" id="cao:Celal_1674"/>
<dbReference type="eggNOG" id="ENOG5030HGW">
    <property type="taxonomic scope" value="Bacteria"/>
</dbReference>
<proteinExistence type="predicted"/>
<dbReference type="STRING" id="688270.Celal_1674"/>
<keyword evidence="2" id="KW-1185">Reference proteome</keyword>
<gene>
    <name evidence="1" type="ordered locus">Celal_1674</name>
</gene>
<name>E6XBX9_CELAD</name>
<dbReference type="OrthoDB" id="10019965at2"/>
<protein>
    <recommendedName>
        <fullName evidence="3">Lipoprotein</fullName>
    </recommendedName>
</protein>
<dbReference type="AlphaFoldDB" id="E6XBX9"/>
<organism evidence="1 2">
    <name type="scientific">Cellulophaga algicola (strain DSM 14237 / IC166 / ACAM 630)</name>
    <dbReference type="NCBI Taxonomy" id="688270"/>
    <lineage>
        <taxon>Bacteria</taxon>
        <taxon>Pseudomonadati</taxon>
        <taxon>Bacteroidota</taxon>
        <taxon>Flavobacteriia</taxon>
        <taxon>Flavobacteriales</taxon>
        <taxon>Flavobacteriaceae</taxon>
        <taxon>Cellulophaga</taxon>
    </lineage>
</organism>
<dbReference type="PROSITE" id="PS51257">
    <property type="entry name" value="PROKAR_LIPOPROTEIN"/>
    <property type="match status" value="1"/>
</dbReference>
<evidence type="ECO:0000313" key="1">
    <source>
        <dbReference type="EMBL" id="ADV48981.1"/>
    </source>
</evidence>
<sequence length="315" mass="36791">MFNSKSNYVIAIFIVFVYSCKKSIDNTQTAKNENIEISDDTNINQSEPDFNYENLVGKTFLPVYQKEDGTYEYGGDITKEDDMGEDRIRFRKNTIKHLIPIEWQSYPIIGVASKEDWLELKLGDIEDKKTHFSNYFKYSKNDNLLKYCVVPNEDIEVFMDSAFIAKKEKPIIKKENSLEKYIVYKKHQIIFNNKKIEISIPFIEPHLNENGVKIFKKGDIAKQLEVKLLKKNEKSLLFVFGEGMCGACPNFSSLYDENGNNLSYRYSIRKGQESIKLISHGNDDEIFTDYGFTDRDVNIQINHKDTPTYIIKDWY</sequence>